<proteinExistence type="predicted"/>
<protein>
    <submittedName>
        <fullName evidence="1">Putative ovule protein</fullName>
    </submittedName>
</protein>
<reference evidence="1" key="1">
    <citation type="submission" date="2015-12" db="EMBL/GenBank/DDBJ databases">
        <title>Gene expression during late stages of embryo sac development: a critical building block for successful pollen-pistil interactions.</title>
        <authorList>
            <person name="Liu Y."/>
            <person name="Joly V."/>
            <person name="Sabar M."/>
            <person name="Matton D.P."/>
        </authorList>
    </citation>
    <scope>NUCLEOTIDE SEQUENCE</scope>
</reference>
<organism evidence="1">
    <name type="scientific">Solanum chacoense</name>
    <name type="common">Chaco potato</name>
    <dbReference type="NCBI Taxonomy" id="4108"/>
    <lineage>
        <taxon>Eukaryota</taxon>
        <taxon>Viridiplantae</taxon>
        <taxon>Streptophyta</taxon>
        <taxon>Embryophyta</taxon>
        <taxon>Tracheophyta</taxon>
        <taxon>Spermatophyta</taxon>
        <taxon>Magnoliopsida</taxon>
        <taxon>eudicotyledons</taxon>
        <taxon>Gunneridae</taxon>
        <taxon>Pentapetalae</taxon>
        <taxon>asterids</taxon>
        <taxon>lamiids</taxon>
        <taxon>Solanales</taxon>
        <taxon>Solanaceae</taxon>
        <taxon>Solanoideae</taxon>
        <taxon>Solaneae</taxon>
        <taxon>Solanum</taxon>
    </lineage>
</organism>
<sequence>MASVLFYKICFPSFPCCPENTNMYCFSISSFSSYSGAPNLSLLFFFSSLLYIEGHHFGWEGS</sequence>
<evidence type="ECO:0000313" key="1">
    <source>
        <dbReference type="EMBL" id="JAP12065.1"/>
    </source>
</evidence>
<dbReference type="AlphaFoldDB" id="A0A0V0GV69"/>
<accession>A0A0V0GV69</accession>
<name>A0A0V0GV69_SOLCH</name>
<dbReference type="EMBL" id="GEDG01030217">
    <property type="protein sequence ID" value="JAP12065.1"/>
    <property type="molecule type" value="Transcribed_RNA"/>
</dbReference>